<gene>
    <name evidence="1" type="ORF">VNO77_27715</name>
</gene>
<sequence>MVSDTPTNCPSWRLVPERSSTRGNNIGAGIIVHRSTESRFLRCQVERPNLYLESGRSHGAQVMNAPSTPLVGSRSQRLERFISRSSAVPLSRVFPPWFSHSLSPVATVAFSQSKSPAPASGKLD</sequence>
<name>A0AAN9KYC5_CANGL</name>
<dbReference type="Proteomes" id="UP001367508">
    <property type="component" value="Unassembled WGS sequence"/>
</dbReference>
<evidence type="ECO:0000313" key="2">
    <source>
        <dbReference type="Proteomes" id="UP001367508"/>
    </source>
</evidence>
<dbReference type="EMBL" id="JAYMYQ010000006">
    <property type="protein sequence ID" value="KAK7324189.1"/>
    <property type="molecule type" value="Genomic_DNA"/>
</dbReference>
<evidence type="ECO:0000313" key="1">
    <source>
        <dbReference type="EMBL" id="KAK7324189.1"/>
    </source>
</evidence>
<keyword evidence="2" id="KW-1185">Reference proteome</keyword>
<accession>A0AAN9KYC5</accession>
<comment type="caution">
    <text evidence="1">The sequence shown here is derived from an EMBL/GenBank/DDBJ whole genome shotgun (WGS) entry which is preliminary data.</text>
</comment>
<dbReference type="AlphaFoldDB" id="A0AAN9KYC5"/>
<proteinExistence type="predicted"/>
<organism evidence="1 2">
    <name type="scientific">Canavalia gladiata</name>
    <name type="common">Sword bean</name>
    <name type="synonym">Dolichos gladiatus</name>
    <dbReference type="NCBI Taxonomy" id="3824"/>
    <lineage>
        <taxon>Eukaryota</taxon>
        <taxon>Viridiplantae</taxon>
        <taxon>Streptophyta</taxon>
        <taxon>Embryophyta</taxon>
        <taxon>Tracheophyta</taxon>
        <taxon>Spermatophyta</taxon>
        <taxon>Magnoliopsida</taxon>
        <taxon>eudicotyledons</taxon>
        <taxon>Gunneridae</taxon>
        <taxon>Pentapetalae</taxon>
        <taxon>rosids</taxon>
        <taxon>fabids</taxon>
        <taxon>Fabales</taxon>
        <taxon>Fabaceae</taxon>
        <taxon>Papilionoideae</taxon>
        <taxon>50 kb inversion clade</taxon>
        <taxon>NPAAA clade</taxon>
        <taxon>indigoferoid/millettioid clade</taxon>
        <taxon>Phaseoleae</taxon>
        <taxon>Canavalia</taxon>
    </lineage>
</organism>
<reference evidence="1 2" key="1">
    <citation type="submission" date="2024-01" db="EMBL/GenBank/DDBJ databases">
        <title>The genomes of 5 underutilized Papilionoideae crops provide insights into root nodulation and disease resistanc.</title>
        <authorList>
            <person name="Jiang F."/>
        </authorList>
    </citation>
    <scope>NUCLEOTIDE SEQUENCE [LARGE SCALE GENOMIC DNA]</scope>
    <source>
        <strain evidence="1">LVBAO_FW01</strain>
        <tissue evidence="1">Leaves</tissue>
    </source>
</reference>
<protein>
    <submittedName>
        <fullName evidence="1">Uncharacterized protein</fullName>
    </submittedName>
</protein>